<dbReference type="InterPro" id="IPR003593">
    <property type="entry name" value="AAA+_ATPase"/>
</dbReference>
<evidence type="ECO:0000313" key="7">
    <source>
        <dbReference type="Proteomes" id="UP000644693"/>
    </source>
</evidence>
<dbReference type="InterPro" id="IPR027417">
    <property type="entry name" value="P-loop_NTPase"/>
</dbReference>
<keyword evidence="2" id="KW-0813">Transport</keyword>
<gene>
    <name evidence="6" type="primary">modF</name>
    <name evidence="6" type="ORF">GCM10007053_17810</name>
</gene>
<feature type="domain" description="ABC transporter" evidence="5">
    <location>
        <begin position="13"/>
        <end position="246"/>
    </location>
</feature>
<comment type="similarity">
    <text evidence="1">Belongs to the ABC transporter superfamily.</text>
</comment>
<dbReference type="PROSITE" id="PS50893">
    <property type="entry name" value="ABC_TRANSPORTER_2"/>
    <property type="match status" value="2"/>
</dbReference>
<dbReference type="GO" id="GO:0016887">
    <property type="term" value="F:ATP hydrolysis activity"/>
    <property type="evidence" value="ECO:0007669"/>
    <property type="project" value="InterPro"/>
</dbReference>
<evidence type="ECO:0000256" key="3">
    <source>
        <dbReference type="ARBA" id="ARBA00022741"/>
    </source>
</evidence>
<dbReference type="GO" id="GO:0005524">
    <property type="term" value="F:ATP binding"/>
    <property type="evidence" value="ECO:0007669"/>
    <property type="project" value="UniProtKB-KW"/>
</dbReference>
<name>A0A918XIA3_9GAMM</name>
<evidence type="ECO:0000256" key="1">
    <source>
        <dbReference type="ARBA" id="ARBA00005417"/>
    </source>
</evidence>
<dbReference type="PANTHER" id="PTHR42734">
    <property type="entry name" value="METAL TRANSPORT SYSTEM ATP-BINDING PROTEIN TM_0124-RELATED"/>
    <property type="match status" value="1"/>
</dbReference>
<protein>
    <submittedName>
        <fullName evidence="6">Molybdate ABC transporter ATP-binding protein ModF</fullName>
    </submittedName>
</protein>
<reference evidence="6" key="2">
    <citation type="submission" date="2020-09" db="EMBL/GenBank/DDBJ databases">
        <authorList>
            <person name="Sun Q."/>
            <person name="Kim S."/>
        </authorList>
    </citation>
    <scope>NUCLEOTIDE SEQUENCE</scope>
    <source>
        <strain evidence="6">KCTC 23430</strain>
    </source>
</reference>
<dbReference type="SUPFAM" id="SSF52540">
    <property type="entry name" value="P-loop containing nucleoside triphosphate hydrolases"/>
    <property type="match status" value="2"/>
</dbReference>
<dbReference type="Proteomes" id="UP000644693">
    <property type="component" value="Unassembled WGS sequence"/>
</dbReference>
<feature type="domain" description="ABC transporter" evidence="5">
    <location>
        <begin position="270"/>
        <end position="495"/>
    </location>
</feature>
<sequence length="495" mass="53802">MSDTSTDTANTLLSLKNVGLTYRALPALRRIEWRIFKGQHWAVIGANGAGKTSIARIVSGQARHTGQVTLDDEVRNSGVNYVCFEQAKALCERDRKLDTAEFSADAQDAGTRVIDMLASSGASELDITALCQRVGIDHILNRGLRFISTGEMRKTLLASAILAKPGLLLLDNPLDGLDKASQTTLAAIIEELQTDGMPVIVFCRQPTDIPTTTTHVLAMSNGEVLASGEAEHVLARPEVASSLMPPLPELGALPPPFPRSYTLEEQAPLLQLRDVAVRYGELQVLAGVNWRFARGQHCCVAGPNGCGKTTLLSLITGDNHKAYGQDIELFGVRRGSGESVWDIKQKFGQVDTQLHLNFAARMRVIEVVVSGYFDSLGLYDNWGDSQRQGAQEWLNCLGLGDIANANFDELSFGLQRMVLLARAMVKSPAILLLDEPTLGLDGYHRALILRAVDHIAAHADTQVIFVSHSAGEIPQCINQFLHFEPADAGFNVSVR</sequence>
<reference evidence="6" key="1">
    <citation type="journal article" date="2014" name="Int. J. Syst. Evol. Microbiol.">
        <title>Complete genome sequence of Corynebacterium casei LMG S-19264T (=DSM 44701T), isolated from a smear-ripened cheese.</title>
        <authorList>
            <consortium name="US DOE Joint Genome Institute (JGI-PGF)"/>
            <person name="Walter F."/>
            <person name="Albersmeier A."/>
            <person name="Kalinowski J."/>
            <person name="Ruckert C."/>
        </authorList>
    </citation>
    <scope>NUCLEOTIDE SEQUENCE</scope>
    <source>
        <strain evidence="6">KCTC 23430</strain>
    </source>
</reference>
<dbReference type="InterPro" id="IPR050153">
    <property type="entry name" value="Metal_Ion_Import_ABC"/>
</dbReference>
<dbReference type="SMART" id="SM00382">
    <property type="entry name" value="AAA"/>
    <property type="match status" value="2"/>
</dbReference>
<keyword evidence="3" id="KW-0547">Nucleotide-binding</keyword>
<organism evidence="6 7">
    <name type="scientific">Parahalioglobus pacificus</name>
    <dbReference type="NCBI Taxonomy" id="930806"/>
    <lineage>
        <taxon>Bacteria</taxon>
        <taxon>Pseudomonadati</taxon>
        <taxon>Pseudomonadota</taxon>
        <taxon>Gammaproteobacteria</taxon>
        <taxon>Cellvibrionales</taxon>
        <taxon>Halieaceae</taxon>
        <taxon>Parahalioglobus</taxon>
    </lineage>
</organism>
<proteinExistence type="inferred from homology"/>
<dbReference type="AlphaFoldDB" id="A0A918XIA3"/>
<evidence type="ECO:0000313" key="6">
    <source>
        <dbReference type="EMBL" id="GHD33434.1"/>
    </source>
</evidence>
<dbReference type="RefSeq" id="WP_189477458.1">
    <property type="nucleotide sequence ID" value="NZ_BMYM01000002.1"/>
</dbReference>
<dbReference type="PANTHER" id="PTHR42734:SF17">
    <property type="entry name" value="METAL TRANSPORT SYSTEM ATP-BINDING PROTEIN TM_0124-RELATED"/>
    <property type="match status" value="1"/>
</dbReference>
<dbReference type="EMBL" id="BMYM01000002">
    <property type="protein sequence ID" value="GHD33434.1"/>
    <property type="molecule type" value="Genomic_DNA"/>
</dbReference>
<accession>A0A918XIA3</accession>
<dbReference type="Gene3D" id="3.40.50.300">
    <property type="entry name" value="P-loop containing nucleotide triphosphate hydrolases"/>
    <property type="match status" value="2"/>
</dbReference>
<evidence type="ECO:0000259" key="5">
    <source>
        <dbReference type="PROSITE" id="PS50893"/>
    </source>
</evidence>
<dbReference type="InterPro" id="IPR003439">
    <property type="entry name" value="ABC_transporter-like_ATP-bd"/>
</dbReference>
<keyword evidence="7" id="KW-1185">Reference proteome</keyword>
<keyword evidence="4 6" id="KW-0067">ATP-binding</keyword>
<dbReference type="Pfam" id="PF00005">
    <property type="entry name" value="ABC_tran"/>
    <property type="match status" value="2"/>
</dbReference>
<evidence type="ECO:0000256" key="2">
    <source>
        <dbReference type="ARBA" id="ARBA00022448"/>
    </source>
</evidence>
<comment type="caution">
    <text evidence="6">The sequence shown here is derived from an EMBL/GenBank/DDBJ whole genome shotgun (WGS) entry which is preliminary data.</text>
</comment>
<evidence type="ECO:0000256" key="4">
    <source>
        <dbReference type="ARBA" id="ARBA00022840"/>
    </source>
</evidence>